<sequence length="317" mass="36368">MNLDRLARMDLNLLVCLHVLLEECSVSRAAQRLHLSQSAVSKSLARLRQLLDDPLFFRTAHGLTPSAHAEQLAAPLRTLLHELHLLTRPPHFDPQCSDRHFNLVMLESAYQTLLPSFINALLQTAPHLQLHAHLWDAQSLQGLADGQFDLALTIRELYPSTDQQLTQLPPGIAFQTLFTDEHVCLLRAGHPALRKPWDLEQYLALRHVQARCEGREWWSLDYLLAQAGRRRSTPVSMPDFFGAIAICCHTDLVFTAPRCFADHVCRHYPLVQRPLPLNPSPVAYQMLWHERHEQDAGHRWLRDFLSRHLTRPPEPVL</sequence>
<keyword evidence="3" id="KW-0238">DNA-binding</keyword>
<accession>A0A8I1WC52</accession>
<keyword evidence="4" id="KW-0804">Transcription</keyword>
<dbReference type="InterPro" id="IPR005119">
    <property type="entry name" value="LysR_subst-bd"/>
</dbReference>
<comment type="similarity">
    <text evidence="1">Belongs to the LysR transcriptional regulatory family.</text>
</comment>
<dbReference type="AlphaFoldDB" id="A0A8I1WC52"/>
<dbReference type="PROSITE" id="PS50931">
    <property type="entry name" value="HTH_LYSR"/>
    <property type="match status" value="1"/>
</dbReference>
<evidence type="ECO:0000256" key="4">
    <source>
        <dbReference type="ARBA" id="ARBA00023163"/>
    </source>
</evidence>
<dbReference type="GO" id="GO:0003677">
    <property type="term" value="F:DNA binding"/>
    <property type="evidence" value="ECO:0007669"/>
    <property type="project" value="UniProtKB-KW"/>
</dbReference>
<protein>
    <submittedName>
        <fullName evidence="6">LysR family transcriptional regulator</fullName>
    </submittedName>
</protein>
<evidence type="ECO:0000256" key="1">
    <source>
        <dbReference type="ARBA" id="ARBA00009437"/>
    </source>
</evidence>
<dbReference type="PANTHER" id="PTHR30118">
    <property type="entry name" value="HTH-TYPE TRANSCRIPTIONAL REGULATOR LEUO-RELATED"/>
    <property type="match status" value="1"/>
</dbReference>
<dbReference type="Pfam" id="PF03466">
    <property type="entry name" value="LysR_substrate"/>
    <property type="match status" value="1"/>
</dbReference>
<evidence type="ECO:0000313" key="6">
    <source>
        <dbReference type="EMBL" id="MBO1109639.1"/>
    </source>
</evidence>
<evidence type="ECO:0000259" key="5">
    <source>
        <dbReference type="PROSITE" id="PS50931"/>
    </source>
</evidence>
<dbReference type="InterPro" id="IPR036390">
    <property type="entry name" value="WH_DNA-bd_sf"/>
</dbReference>
<reference evidence="6" key="1">
    <citation type="submission" date="2021-03" db="EMBL/GenBank/DDBJ databases">
        <title>Plesiomonas shigelloides zfcc0051, isolated from zebrafish feces.</title>
        <authorList>
            <person name="Vanderhoek Z."/>
            <person name="Gaulke C."/>
        </authorList>
    </citation>
    <scope>NUCLEOTIDE SEQUENCE</scope>
    <source>
        <strain evidence="6">Zfcc0051</strain>
    </source>
</reference>
<dbReference type="RefSeq" id="WP_152128088.1">
    <property type="nucleotide sequence ID" value="NZ_JAFNAA010000023.1"/>
</dbReference>
<dbReference type="EMBL" id="JAFNAA010000023">
    <property type="protein sequence ID" value="MBO1109639.1"/>
    <property type="molecule type" value="Genomic_DNA"/>
</dbReference>
<feature type="domain" description="HTH lysR-type" evidence="5">
    <location>
        <begin position="9"/>
        <end position="66"/>
    </location>
</feature>
<dbReference type="PANTHER" id="PTHR30118:SF7">
    <property type="entry name" value="TRANSCRIPTIONAL REGULATOR LYSR FAMILY"/>
    <property type="match status" value="1"/>
</dbReference>
<dbReference type="PRINTS" id="PR00039">
    <property type="entry name" value="HTHLYSR"/>
</dbReference>
<dbReference type="Proteomes" id="UP000664658">
    <property type="component" value="Unassembled WGS sequence"/>
</dbReference>
<dbReference type="SUPFAM" id="SSF53850">
    <property type="entry name" value="Periplasmic binding protein-like II"/>
    <property type="match status" value="1"/>
</dbReference>
<dbReference type="Gene3D" id="1.10.10.10">
    <property type="entry name" value="Winged helix-like DNA-binding domain superfamily/Winged helix DNA-binding domain"/>
    <property type="match status" value="1"/>
</dbReference>
<name>A0A8I1WC52_PLESH</name>
<dbReference type="InterPro" id="IPR000847">
    <property type="entry name" value="LysR_HTH_N"/>
</dbReference>
<organism evidence="6 7">
    <name type="scientific">Plesiomonas shigelloides</name>
    <name type="common">Aeromonas shigelloides</name>
    <dbReference type="NCBI Taxonomy" id="703"/>
    <lineage>
        <taxon>Bacteria</taxon>
        <taxon>Pseudomonadati</taxon>
        <taxon>Pseudomonadota</taxon>
        <taxon>Gammaproteobacteria</taxon>
        <taxon>Enterobacterales</taxon>
        <taxon>Enterobacteriaceae</taxon>
        <taxon>Plesiomonas</taxon>
    </lineage>
</organism>
<dbReference type="CDD" id="cd08417">
    <property type="entry name" value="PBP2_Nitroaromatics_like"/>
    <property type="match status" value="1"/>
</dbReference>
<evidence type="ECO:0000256" key="3">
    <source>
        <dbReference type="ARBA" id="ARBA00023125"/>
    </source>
</evidence>
<keyword evidence="2" id="KW-0805">Transcription regulation</keyword>
<dbReference type="InterPro" id="IPR037402">
    <property type="entry name" value="YidZ_PBP2"/>
</dbReference>
<evidence type="ECO:0000313" key="7">
    <source>
        <dbReference type="Proteomes" id="UP000664658"/>
    </source>
</evidence>
<dbReference type="InterPro" id="IPR050389">
    <property type="entry name" value="LysR-type_TF"/>
</dbReference>
<gene>
    <name evidence="6" type="ORF">J2R62_15760</name>
</gene>
<dbReference type="GO" id="GO:0003700">
    <property type="term" value="F:DNA-binding transcription factor activity"/>
    <property type="evidence" value="ECO:0007669"/>
    <property type="project" value="InterPro"/>
</dbReference>
<evidence type="ECO:0000256" key="2">
    <source>
        <dbReference type="ARBA" id="ARBA00023015"/>
    </source>
</evidence>
<dbReference type="InterPro" id="IPR036388">
    <property type="entry name" value="WH-like_DNA-bd_sf"/>
</dbReference>
<proteinExistence type="inferred from homology"/>
<comment type="caution">
    <text evidence="6">The sequence shown here is derived from an EMBL/GenBank/DDBJ whole genome shotgun (WGS) entry which is preliminary data.</text>
</comment>
<dbReference type="Gene3D" id="3.40.190.10">
    <property type="entry name" value="Periplasmic binding protein-like II"/>
    <property type="match status" value="2"/>
</dbReference>
<dbReference type="SUPFAM" id="SSF46785">
    <property type="entry name" value="Winged helix' DNA-binding domain"/>
    <property type="match status" value="1"/>
</dbReference>
<dbReference type="Pfam" id="PF00126">
    <property type="entry name" value="HTH_1"/>
    <property type="match status" value="1"/>
</dbReference>